<dbReference type="PANTHER" id="PTHR31672">
    <property type="entry name" value="BNACNNG10540D PROTEIN"/>
    <property type="match status" value="1"/>
</dbReference>
<dbReference type="InterPro" id="IPR001810">
    <property type="entry name" value="F-box_dom"/>
</dbReference>
<evidence type="ECO:0000313" key="2">
    <source>
        <dbReference type="EMBL" id="KAF5468868.1"/>
    </source>
</evidence>
<name>A0A833XMW5_JUGRE</name>
<dbReference type="InterPro" id="IPR006527">
    <property type="entry name" value="F-box-assoc_dom_typ1"/>
</dbReference>
<dbReference type="PANTHER" id="PTHR31672:SF13">
    <property type="entry name" value="F-BOX PROTEIN CPR30-LIKE"/>
    <property type="match status" value="1"/>
</dbReference>
<dbReference type="Gene3D" id="1.20.1280.50">
    <property type="match status" value="1"/>
</dbReference>
<dbReference type="InterPro" id="IPR017451">
    <property type="entry name" value="F-box-assoc_interact_dom"/>
</dbReference>
<dbReference type="SMART" id="SM00256">
    <property type="entry name" value="FBOX"/>
    <property type="match status" value="1"/>
</dbReference>
<reference evidence="2" key="1">
    <citation type="submission" date="2015-10" db="EMBL/GenBank/DDBJ databases">
        <authorList>
            <person name="Martinez-Garcia P.J."/>
            <person name="Crepeau M.W."/>
            <person name="Puiu D."/>
            <person name="Gonzalez-Ibeas D."/>
            <person name="Whalen J."/>
            <person name="Stevens K."/>
            <person name="Paul R."/>
            <person name="Butterfield T."/>
            <person name="Britton M."/>
            <person name="Reagan R."/>
            <person name="Chakraborty S."/>
            <person name="Walawage S.L."/>
            <person name="Vasquez-Gross H.A."/>
            <person name="Cardeno C."/>
            <person name="Famula R."/>
            <person name="Pratt K."/>
            <person name="Kuruganti S."/>
            <person name="Aradhya M.K."/>
            <person name="Leslie C.A."/>
            <person name="Dandekar A.M."/>
            <person name="Salzberg S.L."/>
            <person name="Wegrzyn J.L."/>
            <person name="Langley C.H."/>
            <person name="Neale D.B."/>
        </authorList>
    </citation>
    <scope>NUCLEOTIDE SEQUENCE</scope>
    <source>
        <tissue evidence="2">Leaves</tissue>
    </source>
</reference>
<proteinExistence type="predicted"/>
<dbReference type="Gramene" id="Jr06_12700_p1">
    <property type="protein sequence ID" value="cds.Jr06_12700_p1"/>
    <property type="gene ID" value="Jr06_12700"/>
</dbReference>
<dbReference type="SUPFAM" id="SSF81383">
    <property type="entry name" value="F-box domain"/>
    <property type="match status" value="1"/>
</dbReference>
<dbReference type="InterPro" id="IPR036047">
    <property type="entry name" value="F-box-like_dom_sf"/>
</dbReference>
<sequence>MSKVKDITASKASLQKIQIHYKYYFFILSTGGEIELRMLSRHLPEDVVTEILSTLPVKSLMRFKSVSKAWYALIRNPHFITKHHTCAISDHNRNHCRRVILERYRAIDTPRFSMHSNDTLEFSGDIHLIPQLFSEDINPVLFIGSCNGIVCVVGISAERFHGGPDPDRAWEIGLWNPATRESKRLPFVPRPPDFVPLPLDICFTSYKFGFGIDLNTNDFKVVKITCFYSPRHYQVELYNLTTDSWRVIDASLNSADFIKTSNFPSYLNGFCYWLNFPRRCDREHNLLLSFDMSNEMFREIMLPDDDVGSLADIAIINDSVAVIFPTYSNSSRNDVGISMEYEIWVMNESIVECSWTKLFTIAVPSRPLQFRDDGLIVLNGGHCVSDKCLVLFDPRTGELKNLPIYDEGSETFVLVSYRESLVLVNGWRNVLEQQYT</sequence>
<dbReference type="AlphaFoldDB" id="A0A833XMW5"/>
<dbReference type="NCBIfam" id="TIGR01640">
    <property type="entry name" value="F_box_assoc_1"/>
    <property type="match status" value="1"/>
</dbReference>
<dbReference type="Pfam" id="PF00646">
    <property type="entry name" value="F-box"/>
    <property type="match status" value="1"/>
</dbReference>
<dbReference type="PROSITE" id="PS50181">
    <property type="entry name" value="FBOX"/>
    <property type="match status" value="1"/>
</dbReference>
<dbReference type="Proteomes" id="UP000619265">
    <property type="component" value="Unassembled WGS sequence"/>
</dbReference>
<dbReference type="InterPro" id="IPR050796">
    <property type="entry name" value="SCF_F-box_component"/>
</dbReference>
<comment type="caution">
    <text evidence="2">The sequence shown here is derived from an EMBL/GenBank/DDBJ whole genome shotgun (WGS) entry which is preliminary data.</text>
</comment>
<protein>
    <recommendedName>
        <fullName evidence="1">F-box domain-containing protein</fullName>
    </recommendedName>
</protein>
<dbReference type="EMBL" id="LIHL02000006">
    <property type="protein sequence ID" value="KAF5468868.1"/>
    <property type="molecule type" value="Genomic_DNA"/>
</dbReference>
<dbReference type="Pfam" id="PF07734">
    <property type="entry name" value="FBA_1"/>
    <property type="match status" value="1"/>
</dbReference>
<reference evidence="2" key="2">
    <citation type="submission" date="2020-03" db="EMBL/GenBank/DDBJ databases">
        <title>Walnut 2.0.</title>
        <authorList>
            <person name="Marrano A."/>
            <person name="Britton M."/>
            <person name="Zimin A.V."/>
            <person name="Zaini P.A."/>
            <person name="Workman R."/>
            <person name="Puiu D."/>
            <person name="Bianco L."/>
            <person name="Allen B.J."/>
            <person name="Troggio M."/>
            <person name="Leslie C.A."/>
            <person name="Timp W."/>
            <person name="Dendekar A."/>
            <person name="Salzberg S.L."/>
            <person name="Neale D.B."/>
        </authorList>
    </citation>
    <scope>NUCLEOTIDE SEQUENCE</scope>
    <source>
        <tissue evidence="2">Leaves</tissue>
    </source>
</reference>
<organism evidence="2 3">
    <name type="scientific">Juglans regia</name>
    <name type="common">English walnut</name>
    <dbReference type="NCBI Taxonomy" id="51240"/>
    <lineage>
        <taxon>Eukaryota</taxon>
        <taxon>Viridiplantae</taxon>
        <taxon>Streptophyta</taxon>
        <taxon>Embryophyta</taxon>
        <taxon>Tracheophyta</taxon>
        <taxon>Spermatophyta</taxon>
        <taxon>Magnoliopsida</taxon>
        <taxon>eudicotyledons</taxon>
        <taxon>Gunneridae</taxon>
        <taxon>Pentapetalae</taxon>
        <taxon>rosids</taxon>
        <taxon>fabids</taxon>
        <taxon>Fagales</taxon>
        <taxon>Juglandaceae</taxon>
        <taxon>Juglans</taxon>
    </lineage>
</organism>
<gene>
    <name evidence="2" type="ORF">F2P56_012980</name>
</gene>
<evidence type="ECO:0000259" key="1">
    <source>
        <dbReference type="PROSITE" id="PS50181"/>
    </source>
</evidence>
<evidence type="ECO:0000313" key="3">
    <source>
        <dbReference type="Proteomes" id="UP000619265"/>
    </source>
</evidence>
<feature type="domain" description="F-box" evidence="1">
    <location>
        <begin position="37"/>
        <end position="83"/>
    </location>
</feature>
<accession>A0A833XMW5</accession>
<dbReference type="CDD" id="cd22157">
    <property type="entry name" value="F-box_AtFBW1-like"/>
    <property type="match status" value="1"/>
</dbReference>